<dbReference type="Proteomes" id="UP001598201">
    <property type="component" value="Unassembled WGS sequence"/>
</dbReference>
<keyword evidence="2" id="KW-0328">Glycosyltransferase</keyword>
<evidence type="ECO:0000256" key="3">
    <source>
        <dbReference type="ARBA" id="ARBA00022679"/>
    </source>
</evidence>
<gene>
    <name evidence="5" type="ORF">ACFPK4_04880</name>
</gene>
<dbReference type="EMBL" id="JBHUCJ010000007">
    <property type="protein sequence ID" value="MFD3222856.1"/>
    <property type="molecule type" value="Genomic_DNA"/>
</dbReference>
<dbReference type="InterPro" id="IPR029044">
    <property type="entry name" value="Nucleotide-diphossugar_trans"/>
</dbReference>
<keyword evidence="3" id="KW-0808">Transferase</keyword>
<dbReference type="InterPro" id="IPR001173">
    <property type="entry name" value="Glyco_trans_2-like"/>
</dbReference>
<organism evidence="5 6">
    <name type="scientific">Rahnella sp. (strain Y9602)</name>
    <dbReference type="NCBI Taxonomy" id="2703885"/>
    <lineage>
        <taxon>Bacteria</taxon>
        <taxon>Pseudomonadati</taxon>
        <taxon>Pseudomonadota</taxon>
        <taxon>Gammaproteobacteria</taxon>
        <taxon>Enterobacterales</taxon>
        <taxon>Yersiniaceae</taxon>
        <taxon>Rahnella</taxon>
    </lineage>
</organism>
<dbReference type="PANTHER" id="PTHR43179:SF12">
    <property type="entry name" value="GALACTOFURANOSYLTRANSFERASE GLFT2"/>
    <property type="match status" value="1"/>
</dbReference>
<sequence>MLCEKIKPAAVIVSYQPIINDLMHLIDSLKRQGVESIVVDNGSLGREKFANLREICVFIELEKNLGIAAAQNIGIRKAEEKGAEYIVFFDQDSKIDENYIRALTQDFLRVRQYDSKIATIGPVFTDSRHGFYYKVIDINRFGLRKKINPENYSAPFATSLIISSGSMIPIDAIRQIGYMNESLFIDYVDTEWCLRATSQGYTIYVGTSARMTHSIGDKIVRFFMFNIPVHSPFRRYYRVRNAFFLLRMKHVPKLMVVREFIFNFIHQVILILTQKSKKREYLHSFLRAIKDGFLNRRH</sequence>
<feature type="domain" description="Glycosyltransferase 2-like" evidence="4">
    <location>
        <begin position="12"/>
        <end position="109"/>
    </location>
</feature>
<dbReference type="CDD" id="cd02526">
    <property type="entry name" value="GT2_RfbF_like"/>
    <property type="match status" value="1"/>
</dbReference>
<proteinExistence type="inferred from homology"/>
<keyword evidence="6" id="KW-1185">Reference proteome</keyword>
<evidence type="ECO:0000259" key="4">
    <source>
        <dbReference type="Pfam" id="PF00535"/>
    </source>
</evidence>
<dbReference type="GeneID" id="95417566"/>
<dbReference type="InterPro" id="IPR006446">
    <property type="entry name" value="RhaTrfase"/>
</dbReference>
<reference evidence="5 6" key="1">
    <citation type="submission" date="2024-09" db="EMBL/GenBank/DDBJ databases">
        <title>Genomes of Rahnella.</title>
        <authorList>
            <person name="Mnguni F.C."/>
            <person name="Shin G.Y."/>
            <person name="Coutinho T."/>
        </authorList>
    </citation>
    <scope>NUCLEOTIDE SEQUENCE [LARGE SCALE GENOMIC DNA]</scope>
    <source>
        <strain evidence="5 6">20WA0057</strain>
    </source>
</reference>
<evidence type="ECO:0000256" key="1">
    <source>
        <dbReference type="ARBA" id="ARBA00006739"/>
    </source>
</evidence>
<dbReference type="PANTHER" id="PTHR43179">
    <property type="entry name" value="RHAMNOSYLTRANSFERASE WBBL"/>
    <property type="match status" value="1"/>
</dbReference>
<dbReference type="SUPFAM" id="SSF53448">
    <property type="entry name" value="Nucleotide-diphospho-sugar transferases"/>
    <property type="match status" value="1"/>
</dbReference>
<evidence type="ECO:0000256" key="2">
    <source>
        <dbReference type="ARBA" id="ARBA00022676"/>
    </source>
</evidence>
<dbReference type="RefSeq" id="WP_037034865.1">
    <property type="nucleotide sequence ID" value="NZ_CP093328.1"/>
</dbReference>
<evidence type="ECO:0000313" key="5">
    <source>
        <dbReference type="EMBL" id="MFD3222856.1"/>
    </source>
</evidence>
<evidence type="ECO:0000313" key="6">
    <source>
        <dbReference type="Proteomes" id="UP001598201"/>
    </source>
</evidence>
<protein>
    <submittedName>
        <fullName evidence="5">Glycosyltransferase family 2 protein</fullName>
    </submittedName>
</protein>
<dbReference type="Pfam" id="PF00535">
    <property type="entry name" value="Glycos_transf_2"/>
    <property type="match status" value="1"/>
</dbReference>
<comment type="caution">
    <text evidence="5">The sequence shown here is derived from an EMBL/GenBank/DDBJ whole genome shotgun (WGS) entry which is preliminary data.</text>
</comment>
<name>A0ABW6CA92_RAHSY</name>
<dbReference type="NCBIfam" id="TIGR01556">
    <property type="entry name" value="rhamnosyltran"/>
    <property type="match status" value="1"/>
</dbReference>
<comment type="similarity">
    <text evidence="1">Belongs to the glycosyltransferase 2 family.</text>
</comment>
<accession>A0ABW6CA92</accession>
<dbReference type="Gene3D" id="3.90.550.10">
    <property type="entry name" value="Spore Coat Polysaccharide Biosynthesis Protein SpsA, Chain A"/>
    <property type="match status" value="1"/>
</dbReference>